<dbReference type="EMBL" id="CP038867">
    <property type="protein sequence ID" value="QCA29710.1"/>
    <property type="molecule type" value="Genomic_DNA"/>
</dbReference>
<keyword evidence="3" id="KW-1185">Reference proteome</keyword>
<dbReference type="Proteomes" id="UP000297725">
    <property type="component" value="Unassembled WGS sequence"/>
</dbReference>
<protein>
    <submittedName>
        <fullName evidence="2">Uncharacterized protein</fullName>
    </submittedName>
</protein>
<geneLocation type="plasmid" evidence="1 3">
    <name>punnamed2</name>
</geneLocation>
<evidence type="ECO:0000313" key="2">
    <source>
        <dbReference type="EMBL" id="TFZ42925.1"/>
    </source>
</evidence>
<dbReference type="EMBL" id="SRHU01000007">
    <property type="protein sequence ID" value="TFZ42925.1"/>
    <property type="molecule type" value="Genomic_DNA"/>
</dbReference>
<gene>
    <name evidence="2" type="ORF">E4031_01440</name>
    <name evidence="1" type="ORF">E4Z98_10005</name>
</gene>
<dbReference type="RefSeq" id="WP_135253551.1">
    <property type="nucleotide sequence ID" value="NZ_CP038867.1"/>
</dbReference>
<dbReference type="Proteomes" id="UP000296883">
    <property type="component" value="Plasmid punnamed2"/>
</dbReference>
<organism evidence="2 4">
    <name type="scientific">Vagococcus xieshaowenii</name>
    <dbReference type="NCBI Taxonomy" id="2562451"/>
    <lineage>
        <taxon>Bacteria</taxon>
        <taxon>Bacillati</taxon>
        <taxon>Bacillota</taxon>
        <taxon>Bacilli</taxon>
        <taxon>Lactobacillales</taxon>
        <taxon>Enterococcaceae</taxon>
        <taxon>Vagococcus</taxon>
    </lineage>
</organism>
<reference evidence="1 3" key="2">
    <citation type="submission" date="2019-04" db="EMBL/GenBank/DDBJ databases">
        <authorList>
            <person name="Ge Y."/>
        </authorList>
    </citation>
    <scope>NUCLEOTIDE SEQUENCE [LARGE SCALE GENOMIC DNA]</scope>
    <source>
        <strain evidence="1">CF-49</strain>
        <strain evidence="3">personal::cf-49</strain>
        <plasmid evidence="1 3">punnamed2</plasmid>
    </source>
</reference>
<dbReference type="AlphaFoldDB" id="A0AAJ5EGK0"/>
<reference evidence="2 4" key="1">
    <citation type="submission" date="2019-03" db="EMBL/GenBank/DDBJ databases">
        <title>Vagococcus sp. was isolated fron gut of Carduelis flavirostris.</title>
        <authorList>
            <person name="Ge Y."/>
        </authorList>
    </citation>
    <scope>NUCLEOTIDE SEQUENCE [LARGE SCALE GENOMIC DNA]</scope>
    <source>
        <strain evidence="2 4">CF-210</strain>
    </source>
</reference>
<proteinExistence type="predicted"/>
<evidence type="ECO:0000313" key="4">
    <source>
        <dbReference type="Proteomes" id="UP000297725"/>
    </source>
</evidence>
<evidence type="ECO:0000313" key="3">
    <source>
        <dbReference type="Proteomes" id="UP000296883"/>
    </source>
</evidence>
<keyword evidence="1" id="KW-0614">Plasmid</keyword>
<accession>A0AAJ5EGK0</accession>
<name>A0AAJ5EGK0_9ENTE</name>
<evidence type="ECO:0000313" key="1">
    <source>
        <dbReference type="EMBL" id="QCA29710.1"/>
    </source>
</evidence>
<sequence length="106" mass="12292">MDEKKIESEKSVQPILTLNEKIAEYEKLKGIRSQAAIRTVDILNEHKTLYGTEHEVGTIESCDSCQEFKLFFNLHQDLGDQLDDMKKELGLLQTKEKIRRKRPSNS</sequence>
<dbReference type="GeneID" id="39759760"/>